<feature type="active site" description="Charge relay system" evidence="15">
    <location>
        <position position="255"/>
    </location>
</feature>
<gene>
    <name evidence="18" type="ORF">M409DRAFT_62256</name>
</gene>
<evidence type="ECO:0000256" key="3">
    <source>
        <dbReference type="ARBA" id="ARBA00004239"/>
    </source>
</evidence>
<evidence type="ECO:0000256" key="11">
    <source>
        <dbReference type="ARBA" id="ARBA00022837"/>
    </source>
</evidence>
<dbReference type="EMBL" id="ML993579">
    <property type="protein sequence ID" value="KAF2174121.1"/>
    <property type="molecule type" value="Genomic_DNA"/>
</dbReference>
<keyword evidence="7 15" id="KW-0479">Metal-binding</keyword>
<evidence type="ECO:0000256" key="15">
    <source>
        <dbReference type="PROSITE-ProRule" id="PRU01032"/>
    </source>
</evidence>
<evidence type="ECO:0000256" key="4">
    <source>
        <dbReference type="ARBA" id="ARBA00012462"/>
    </source>
</evidence>
<dbReference type="OrthoDB" id="409122at2759"/>
<dbReference type="GO" id="GO:0004252">
    <property type="term" value="F:serine-type endopeptidase activity"/>
    <property type="evidence" value="ECO:0007669"/>
    <property type="project" value="UniProtKB-UniRule"/>
</dbReference>
<dbReference type="PROSITE" id="PS51695">
    <property type="entry name" value="SEDOLISIN"/>
    <property type="match status" value="1"/>
</dbReference>
<feature type="signal peptide" evidence="16">
    <location>
        <begin position="1"/>
        <end position="16"/>
    </location>
</feature>
<dbReference type="EC" id="3.4.14.10" evidence="4"/>
<dbReference type="InterPro" id="IPR030400">
    <property type="entry name" value="Sedolisin_dom"/>
</dbReference>
<keyword evidence="12" id="KW-0843">Virulence</keyword>
<dbReference type="SUPFAM" id="SSF52743">
    <property type="entry name" value="Subtilisin-like"/>
    <property type="match status" value="1"/>
</dbReference>
<evidence type="ECO:0000256" key="7">
    <source>
        <dbReference type="ARBA" id="ARBA00022723"/>
    </source>
</evidence>
<evidence type="ECO:0000256" key="13">
    <source>
        <dbReference type="ARBA" id="ARBA00023145"/>
    </source>
</evidence>
<evidence type="ECO:0000256" key="2">
    <source>
        <dbReference type="ARBA" id="ARBA00002451"/>
    </source>
</evidence>
<dbReference type="SUPFAM" id="SSF54897">
    <property type="entry name" value="Protease propeptides/inhibitors"/>
    <property type="match status" value="1"/>
</dbReference>
<dbReference type="PANTHER" id="PTHR14218">
    <property type="entry name" value="PROTEASE S8 TRIPEPTIDYL PEPTIDASE I CLN2"/>
    <property type="match status" value="1"/>
</dbReference>
<dbReference type="Proteomes" id="UP000799537">
    <property type="component" value="Unassembled WGS sequence"/>
</dbReference>
<comment type="subcellular location">
    <subcellularLocation>
        <location evidence="3">Secreted</location>
        <location evidence="3">Extracellular space</location>
    </subcellularLocation>
</comment>
<dbReference type="RefSeq" id="XP_033675010.1">
    <property type="nucleotide sequence ID" value="XM_033815094.1"/>
</dbReference>
<keyword evidence="14" id="KW-0325">Glycoprotein</keyword>
<dbReference type="Gene3D" id="3.40.50.200">
    <property type="entry name" value="Peptidase S8/S53 domain"/>
    <property type="match status" value="1"/>
</dbReference>
<comment type="function">
    <text evidence="2">Secreted tripeptidyl-peptidase which degrades proteins at acidic pHs and is involved in virulence.</text>
</comment>
<feature type="active site" description="Charge relay system" evidence="15">
    <location>
        <position position="251"/>
    </location>
</feature>
<evidence type="ECO:0000313" key="18">
    <source>
        <dbReference type="EMBL" id="KAF2174121.1"/>
    </source>
</evidence>
<dbReference type="PANTHER" id="PTHR14218:SF34">
    <property type="entry name" value="TRIPEPTIDYL-PEPTIDASE SED4"/>
    <property type="match status" value="1"/>
</dbReference>
<proteinExistence type="predicted"/>
<dbReference type="CDD" id="cd11377">
    <property type="entry name" value="Pro-peptidase_S53"/>
    <property type="match status" value="1"/>
</dbReference>
<feature type="binding site" evidence="15">
    <location>
        <position position="523"/>
    </location>
    <ligand>
        <name>Ca(2+)</name>
        <dbReference type="ChEBI" id="CHEBI:29108"/>
    </ligand>
</feature>
<keyword evidence="19" id="KW-1185">Reference proteome</keyword>
<protein>
    <recommendedName>
        <fullName evidence="4">tripeptidyl-peptidase II</fullName>
        <ecNumber evidence="4">3.4.14.10</ecNumber>
    </recommendedName>
</protein>
<dbReference type="Pfam" id="PF00082">
    <property type="entry name" value="Peptidase_S8"/>
    <property type="match status" value="1"/>
</dbReference>
<evidence type="ECO:0000256" key="5">
    <source>
        <dbReference type="ARBA" id="ARBA00022525"/>
    </source>
</evidence>
<evidence type="ECO:0000256" key="1">
    <source>
        <dbReference type="ARBA" id="ARBA00001910"/>
    </source>
</evidence>
<evidence type="ECO:0000256" key="12">
    <source>
        <dbReference type="ARBA" id="ARBA00023026"/>
    </source>
</evidence>
<dbReference type="PROSITE" id="PS00138">
    <property type="entry name" value="SUBTILASE_SER"/>
    <property type="match status" value="1"/>
</dbReference>
<dbReference type="SMART" id="SM00944">
    <property type="entry name" value="Pro-kuma_activ"/>
    <property type="match status" value="1"/>
</dbReference>
<feature type="binding site" evidence="15">
    <location>
        <position position="522"/>
    </location>
    <ligand>
        <name>Ca(2+)</name>
        <dbReference type="ChEBI" id="CHEBI:29108"/>
    </ligand>
</feature>
<evidence type="ECO:0000256" key="8">
    <source>
        <dbReference type="ARBA" id="ARBA00022729"/>
    </source>
</evidence>
<dbReference type="InterPro" id="IPR015366">
    <property type="entry name" value="S53_propep"/>
</dbReference>
<dbReference type="GeneID" id="54568366"/>
<sequence>MLLNGFVLMFLSSCVAESKLGAVSSPTSPQYGKFFSVEELHREFALAPESAEKVKLWLQKSGATNINHDGNRVRFTATVANAKTMLDTDFKFYTNGELMQLRTDAYSVPDDLASHIDFISPTIYIGRLGKKQVTPPAADQMLLQDLANPGTPCNQSCETTISIPLPANKSESFDVLSPKCLQELYNTKDYNPDPKYGSNIASGNFLNQSASYSDLAQFEQMFNLPRQNFTVLALINGGVDNQDPASETDGEANLDVQNIVSIASGLPVYSYITGGIAPFVPNLMEPNQSYNQNEPYLEFYEYLLAQPEDKVPWVITNSYADDENTVPERYARRVCAQIGMLGLRGRTILGSSGDGGVGEICRANDGDNLKEGTPEFTPMFPSSCPYITSVGGTQSVGPEVAWNFSAGGFSNLFPVAWYQREAVDSYLNNQIDQHAKEYYTENDYVNFSGRGFPDVAAHSFYPDYVTIVRGTAYPNGGTSASSPIVAGIIALLNDARFRANRPAMGFLNPWLYSRDVVDALTDITSGGSLGCLGYNVQTNVPGTEGAVIPFASFNATAGWDPVTGLGTLNFARMKKLALRDSV</sequence>
<feature type="binding site" evidence="15">
    <location>
        <position position="560"/>
    </location>
    <ligand>
        <name>Ca(2+)</name>
        <dbReference type="ChEBI" id="CHEBI:29108"/>
    </ligand>
</feature>
<keyword evidence="5" id="KW-0964">Secreted</keyword>
<feature type="chain" id="PRO_5025674478" description="tripeptidyl-peptidase II" evidence="16">
    <location>
        <begin position="17"/>
        <end position="582"/>
    </location>
</feature>
<dbReference type="InterPro" id="IPR023828">
    <property type="entry name" value="Peptidase_S8_Ser-AS"/>
</dbReference>
<organism evidence="18 19">
    <name type="scientific">Zasmidium cellare ATCC 36951</name>
    <dbReference type="NCBI Taxonomy" id="1080233"/>
    <lineage>
        <taxon>Eukaryota</taxon>
        <taxon>Fungi</taxon>
        <taxon>Dikarya</taxon>
        <taxon>Ascomycota</taxon>
        <taxon>Pezizomycotina</taxon>
        <taxon>Dothideomycetes</taxon>
        <taxon>Dothideomycetidae</taxon>
        <taxon>Mycosphaerellales</taxon>
        <taxon>Mycosphaerellaceae</taxon>
        <taxon>Zasmidium</taxon>
    </lineage>
</organism>
<dbReference type="InterPro" id="IPR000209">
    <property type="entry name" value="Peptidase_S8/S53_dom"/>
</dbReference>
<dbReference type="InterPro" id="IPR050819">
    <property type="entry name" value="Tripeptidyl-peptidase_I"/>
</dbReference>
<dbReference type="CDD" id="cd04056">
    <property type="entry name" value="Peptidases_S53"/>
    <property type="match status" value="1"/>
</dbReference>
<dbReference type="InterPro" id="IPR036852">
    <property type="entry name" value="Peptidase_S8/S53_dom_sf"/>
</dbReference>
<evidence type="ECO:0000256" key="6">
    <source>
        <dbReference type="ARBA" id="ARBA00022670"/>
    </source>
</evidence>
<comment type="catalytic activity">
    <reaction evidence="1">
        <text>Release of an N-terminal tripeptide from a polypeptide.</text>
        <dbReference type="EC" id="3.4.14.10"/>
    </reaction>
</comment>
<dbReference type="FunFam" id="3.40.50.200:FF:000015">
    <property type="entry name" value="Tripeptidyl peptidase A"/>
    <property type="match status" value="1"/>
</dbReference>
<reference evidence="18" key="1">
    <citation type="journal article" date="2020" name="Stud. Mycol.">
        <title>101 Dothideomycetes genomes: a test case for predicting lifestyles and emergence of pathogens.</title>
        <authorList>
            <person name="Haridas S."/>
            <person name="Albert R."/>
            <person name="Binder M."/>
            <person name="Bloem J."/>
            <person name="Labutti K."/>
            <person name="Salamov A."/>
            <person name="Andreopoulos B."/>
            <person name="Baker S."/>
            <person name="Barry K."/>
            <person name="Bills G."/>
            <person name="Bluhm B."/>
            <person name="Cannon C."/>
            <person name="Castanera R."/>
            <person name="Culley D."/>
            <person name="Daum C."/>
            <person name="Ezra D."/>
            <person name="Gonzalez J."/>
            <person name="Henrissat B."/>
            <person name="Kuo A."/>
            <person name="Liang C."/>
            <person name="Lipzen A."/>
            <person name="Lutzoni F."/>
            <person name="Magnuson J."/>
            <person name="Mondo S."/>
            <person name="Nolan M."/>
            <person name="Ohm R."/>
            <person name="Pangilinan J."/>
            <person name="Park H.-J."/>
            <person name="Ramirez L."/>
            <person name="Alfaro M."/>
            <person name="Sun H."/>
            <person name="Tritt A."/>
            <person name="Yoshinaga Y."/>
            <person name="Zwiers L.-H."/>
            <person name="Turgeon B."/>
            <person name="Goodwin S."/>
            <person name="Spatafora J."/>
            <person name="Crous P."/>
            <person name="Grigoriev I."/>
        </authorList>
    </citation>
    <scope>NUCLEOTIDE SEQUENCE</scope>
    <source>
        <strain evidence="18">ATCC 36951</strain>
    </source>
</reference>
<dbReference type="GO" id="GO:0005576">
    <property type="term" value="C:extracellular region"/>
    <property type="evidence" value="ECO:0007669"/>
    <property type="project" value="UniProtKB-SubCell"/>
</dbReference>
<dbReference type="GO" id="GO:0006508">
    <property type="term" value="P:proteolysis"/>
    <property type="evidence" value="ECO:0007669"/>
    <property type="project" value="UniProtKB-KW"/>
</dbReference>
<accession>A0A6A6D3Y1</accession>
<evidence type="ECO:0000259" key="17">
    <source>
        <dbReference type="PROSITE" id="PS51695"/>
    </source>
</evidence>
<comment type="cofactor">
    <cofactor evidence="15">
        <name>Ca(2+)</name>
        <dbReference type="ChEBI" id="CHEBI:29108"/>
    </cofactor>
    <text evidence="15">Binds 1 Ca(2+) ion per subunit.</text>
</comment>
<keyword evidence="10 15" id="KW-0720">Serine protease</keyword>
<dbReference type="AlphaFoldDB" id="A0A6A6D3Y1"/>
<keyword evidence="9 15" id="KW-0378">Hydrolase</keyword>
<dbReference type="GO" id="GO:0008240">
    <property type="term" value="F:tripeptidyl-peptidase activity"/>
    <property type="evidence" value="ECO:0007669"/>
    <property type="project" value="UniProtKB-EC"/>
</dbReference>
<feature type="binding site" evidence="15">
    <location>
        <position position="558"/>
    </location>
    <ligand>
        <name>Ca(2+)</name>
        <dbReference type="ChEBI" id="CHEBI:29108"/>
    </ligand>
</feature>
<keyword evidence="6 15" id="KW-0645">Protease</keyword>
<dbReference type="GO" id="GO:0046872">
    <property type="term" value="F:metal ion binding"/>
    <property type="evidence" value="ECO:0007669"/>
    <property type="project" value="UniProtKB-UniRule"/>
</dbReference>
<evidence type="ECO:0000313" key="19">
    <source>
        <dbReference type="Proteomes" id="UP000799537"/>
    </source>
</evidence>
<name>A0A6A6D3Y1_ZASCE</name>
<keyword evidence="13" id="KW-0865">Zymogen</keyword>
<evidence type="ECO:0000256" key="10">
    <source>
        <dbReference type="ARBA" id="ARBA00022825"/>
    </source>
</evidence>
<feature type="active site" description="Charge relay system" evidence="15">
    <location>
        <position position="479"/>
    </location>
</feature>
<dbReference type="Pfam" id="PF09286">
    <property type="entry name" value="Pro-kuma_activ"/>
    <property type="match status" value="1"/>
</dbReference>
<evidence type="ECO:0000256" key="16">
    <source>
        <dbReference type="SAM" id="SignalP"/>
    </source>
</evidence>
<evidence type="ECO:0000256" key="14">
    <source>
        <dbReference type="ARBA" id="ARBA00023180"/>
    </source>
</evidence>
<keyword evidence="11 15" id="KW-0106">Calcium</keyword>
<evidence type="ECO:0000256" key="9">
    <source>
        <dbReference type="ARBA" id="ARBA00022801"/>
    </source>
</evidence>
<keyword evidence="8 16" id="KW-0732">Signal</keyword>
<feature type="domain" description="Peptidase S53" evidence="17">
    <location>
        <begin position="175"/>
        <end position="580"/>
    </location>
</feature>